<evidence type="ECO:0000313" key="7">
    <source>
        <dbReference type="EMBL" id="SFD52423.1"/>
    </source>
</evidence>
<dbReference type="SUPFAM" id="SSF88946">
    <property type="entry name" value="Sigma2 domain of RNA polymerase sigma factors"/>
    <property type="match status" value="1"/>
</dbReference>
<keyword evidence="2" id="KW-0805">Transcription regulation</keyword>
<name>A0A1I1T803_PSEOC</name>
<reference evidence="8" key="1">
    <citation type="submission" date="2016-10" db="EMBL/GenBank/DDBJ databases">
        <authorList>
            <person name="Varghese N."/>
            <person name="Submissions S."/>
        </authorList>
    </citation>
    <scope>NUCLEOTIDE SEQUENCE [LARGE SCALE GENOMIC DNA]</scope>
    <source>
        <strain evidence="8">JCM 2783</strain>
    </source>
</reference>
<dbReference type="GO" id="GO:0006352">
    <property type="term" value="P:DNA-templated transcription initiation"/>
    <property type="evidence" value="ECO:0007669"/>
    <property type="project" value="InterPro"/>
</dbReference>
<dbReference type="InterPro" id="IPR014284">
    <property type="entry name" value="RNA_pol_sigma-70_dom"/>
</dbReference>
<evidence type="ECO:0000256" key="1">
    <source>
        <dbReference type="ARBA" id="ARBA00010641"/>
    </source>
</evidence>
<sequence length="179" mass="20347">MPYLRTVMVCSMSFVSPQQSLQQLYLEHSGWLNGWLRKRMGCAENAADLAQDTFVRLLAKHREVPSLREPRAYLSTIAHSLLVNHWRRQAIERAYLEALAMQPEPHAPSPETTELIIETLLAIDAMLLRLPAKVREAFLLSQLDGLTYAAIATRLQVSERMVKKYMAQAMLQCLLLAEG</sequence>
<proteinExistence type="inferred from homology"/>
<accession>A0A1I1T803</accession>
<dbReference type="PANTHER" id="PTHR43133">
    <property type="entry name" value="RNA POLYMERASE ECF-TYPE SIGMA FACTO"/>
    <property type="match status" value="1"/>
</dbReference>
<evidence type="ECO:0000259" key="5">
    <source>
        <dbReference type="Pfam" id="PF04542"/>
    </source>
</evidence>
<evidence type="ECO:0000313" key="8">
    <source>
        <dbReference type="Proteomes" id="UP000243950"/>
    </source>
</evidence>
<gene>
    <name evidence="7" type="ORF">SAMN05216372_102231</name>
</gene>
<dbReference type="GO" id="GO:0003677">
    <property type="term" value="F:DNA binding"/>
    <property type="evidence" value="ECO:0007669"/>
    <property type="project" value="InterPro"/>
</dbReference>
<dbReference type="InterPro" id="IPR007627">
    <property type="entry name" value="RNA_pol_sigma70_r2"/>
</dbReference>
<dbReference type="Pfam" id="PF04542">
    <property type="entry name" value="Sigma70_r2"/>
    <property type="match status" value="1"/>
</dbReference>
<evidence type="ECO:0000259" key="6">
    <source>
        <dbReference type="Pfam" id="PF08281"/>
    </source>
</evidence>
<keyword evidence="8" id="KW-1185">Reference proteome</keyword>
<dbReference type="SUPFAM" id="SSF88659">
    <property type="entry name" value="Sigma3 and sigma4 domains of RNA polymerase sigma factors"/>
    <property type="match status" value="1"/>
</dbReference>
<feature type="domain" description="RNA polymerase sigma factor 70 region 4 type 2" evidence="6">
    <location>
        <begin position="121"/>
        <end position="173"/>
    </location>
</feature>
<dbReference type="PANTHER" id="PTHR43133:SF63">
    <property type="entry name" value="RNA POLYMERASE SIGMA FACTOR FECI-RELATED"/>
    <property type="match status" value="1"/>
</dbReference>
<evidence type="ECO:0000256" key="2">
    <source>
        <dbReference type="ARBA" id="ARBA00023015"/>
    </source>
</evidence>
<dbReference type="Gene3D" id="1.10.1740.10">
    <property type="match status" value="1"/>
</dbReference>
<dbReference type="GO" id="GO:0016987">
    <property type="term" value="F:sigma factor activity"/>
    <property type="evidence" value="ECO:0007669"/>
    <property type="project" value="UniProtKB-KW"/>
</dbReference>
<comment type="similarity">
    <text evidence="1">Belongs to the sigma-70 factor family. ECF subfamily.</text>
</comment>
<dbReference type="InterPro" id="IPR036388">
    <property type="entry name" value="WH-like_DNA-bd_sf"/>
</dbReference>
<dbReference type="EMBL" id="FOMO01000002">
    <property type="protein sequence ID" value="SFD52423.1"/>
    <property type="molecule type" value="Genomic_DNA"/>
</dbReference>
<keyword evidence="3" id="KW-0731">Sigma factor</keyword>
<dbReference type="InterPro" id="IPR013324">
    <property type="entry name" value="RNA_pol_sigma_r3/r4-like"/>
</dbReference>
<dbReference type="Gene3D" id="1.10.10.10">
    <property type="entry name" value="Winged helix-like DNA-binding domain superfamily/Winged helix DNA-binding domain"/>
    <property type="match status" value="1"/>
</dbReference>
<dbReference type="NCBIfam" id="NF009180">
    <property type="entry name" value="PRK12528.1"/>
    <property type="match status" value="1"/>
</dbReference>
<feature type="domain" description="RNA polymerase sigma-70 region 2" evidence="5">
    <location>
        <begin position="24"/>
        <end position="90"/>
    </location>
</feature>
<organism evidence="7 8">
    <name type="scientific">Pseudomonas straminea</name>
    <dbReference type="NCBI Taxonomy" id="47882"/>
    <lineage>
        <taxon>Bacteria</taxon>
        <taxon>Pseudomonadati</taxon>
        <taxon>Pseudomonadota</taxon>
        <taxon>Gammaproteobacteria</taxon>
        <taxon>Pseudomonadales</taxon>
        <taxon>Pseudomonadaceae</taxon>
        <taxon>Phytopseudomonas</taxon>
    </lineage>
</organism>
<dbReference type="InterPro" id="IPR013325">
    <property type="entry name" value="RNA_pol_sigma_r2"/>
</dbReference>
<keyword evidence="4" id="KW-0804">Transcription</keyword>
<protein>
    <submittedName>
        <fullName evidence="7">RNA polymerase sigma-70 factor, ECF subfamily</fullName>
    </submittedName>
</protein>
<evidence type="ECO:0000256" key="3">
    <source>
        <dbReference type="ARBA" id="ARBA00023082"/>
    </source>
</evidence>
<dbReference type="AlphaFoldDB" id="A0A1I1T803"/>
<dbReference type="InterPro" id="IPR013249">
    <property type="entry name" value="RNA_pol_sigma70_r4_t2"/>
</dbReference>
<dbReference type="InterPro" id="IPR039425">
    <property type="entry name" value="RNA_pol_sigma-70-like"/>
</dbReference>
<dbReference type="NCBIfam" id="TIGR02937">
    <property type="entry name" value="sigma70-ECF"/>
    <property type="match status" value="1"/>
</dbReference>
<dbReference type="Pfam" id="PF08281">
    <property type="entry name" value="Sigma70_r4_2"/>
    <property type="match status" value="1"/>
</dbReference>
<dbReference type="Proteomes" id="UP000243950">
    <property type="component" value="Unassembled WGS sequence"/>
</dbReference>
<dbReference type="FunFam" id="1.10.1740.10:FF:000009">
    <property type="entry name" value="RNA polymerase sigma factor"/>
    <property type="match status" value="1"/>
</dbReference>
<evidence type="ECO:0000256" key="4">
    <source>
        <dbReference type="ARBA" id="ARBA00023163"/>
    </source>
</evidence>